<keyword evidence="5 9" id="KW-0822">Tryptophan biosynthesis</keyword>
<comment type="subunit">
    <text evidence="3 9">Tetramer of two alpha and two beta chains.</text>
</comment>
<keyword evidence="6 9" id="KW-0057">Aromatic amino acid biosynthesis</keyword>
<dbReference type="EC" id="4.2.1.20" evidence="9"/>
<dbReference type="Pfam" id="PF00290">
    <property type="entry name" value="Trp_syntA"/>
    <property type="match status" value="1"/>
</dbReference>
<dbReference type="InterPro" id="IPR002028">
    <property type="entry name" value="Trp_synthase_suA"/>
</dbReference>
<dbReference type="GO" id="GO:0005829">
    <property type="term" value="C:cytosol"/>
    <property type="evidence" value="ECO:0007669"/>
    <property type="project" value="TreeGrafter"/>
</dbReference>
<dbReference type="RefSeq" id="WP_025512361.1">
    <property type="nucleotide sequence ID" value="NZ_CP016340.1"/>
</dbReference>
<dbReference type="InterPro" id="IPR018204">
    <property type="entry name" value="Trp_synthase_alpha_AS"/>
</dbReference>
<proteinExistence type="inferred from homology"/>
<comment type="similarity">
    <text evidence="9 10">Belongs to the TrpA family.</text>
</comment>
<dbReference type="Gene3D" id="3.20.20.70">
    <property type="entry name" value="Aldolase class I"/>
    <property type="match status" value="1"/>
</dbReference>
<dbReference type="PROSITE" id="PS00167">
    <property type="entry name" value="TRP_SYNTHASE_ALPHA"/>
    <property type="match status" value="1"/>
</dbReference>
<evidence type="ECO:0000256" key="10">
    <source>
        <dbReference type="RuleBase" id="RU003662"/>
    </source>
</evidence>
<dbReference type="CDD" id="cd04724">
    <property type="entry name" value="Tryptophan_synthase_alpha"/>
    <property type="match status" value="1"/>
</dbReference>
<dbReference type="KEGG" id="btrm:SAMEA390648703803"/>
<dbReference type="SUPFAM" id="SSF51366">
    <property type="entry name" value="Ribulose-phoshate binding barrel"/>
    <property type="match status" value="1"/>
</dbReference>
<evidence type="ECO:0000256" key="8">
    <source>
        <dbReference type="ARBA" id="ARBA00049047"/>
    </source>
</evidence>
<dbReference type="STRING" id="123899.SAMEA3906487_03803"/>
<evidence type="ECO:0000256" key="1">
    <source>
        <dbReference type="ARBA" id="ARBA00003365"/>
    </source>
</evidence>
<comment type="function">
    <text evidence="1 9">The alpha subunit is responsible for the aldol cleavage of indoleglycerol phosphate to indole and glyceraldehyde 3-phosphate.</text>
</comment>
<feature type="active site" description="Proton acceptor" evidence="9">
    <location>
        <position position="49"/>
    </location>
</feature>
<evidence type="ECO:0000313" key="12">
    <source>
        <dbReference type="Proteomes" id="UP000076825"/>
    </source>
</evidence>
<evidence type="ECO:0000256" key="9">
    <source>
        <dbReference type="HAMAP-Rule" id="MF_00131"/>
    </source>
</evidence>
<dbReference type="Proteomes" id="UP000076825">
    <property type="component" value="Chromosome 1"/>
</dbReference>
<evidence type="ECO:0000256" key="7">
    <source>
        <dbReference type="ARBA" id="ARBA00023239"/>
    </source>
</evidence>
<dbReference type="GO" id="GO:0004834">
    <property type="term" value="F:tryptophan synthase activity"/>
    <property type="evidence" value="ECO:0007669"/>
    <property type="project" value="UniProtKB-UniRule"/>
</dbReference>
<protein>
    <recommendedName>
        <fullName evidence="9">Tryptophan synthase alpha chain</fullName>
        <ecNumber evidence="9">4.2.1.20</ecNumber>
    </recommendedName>
</protein>
<dbReference type="PANTHER" id="PTHR43406">
    <property type="entry name" value="TRYPTOPHAN SYNTHASE, ALPHA CHAIN"/>
    <property type="match status" value="1"/>
</dbReference>
<evidence type="ECO:0000256" key="2">
    <source>
        <dbReference type="ARBA" id="ARBA00004733"/>
    </source>
</evidence>
<dbReference type="PATRIC" id="fig|123899.6.peg.3802"/>
<dbReference type="InterPro" id="IPR011060">
    <property type="entry name" value="RibuloseP-bd_barrel"/>
</dbReference>
<name>A0A146ADR4_9BORD</name>
<dbReference type="FunFam" id="3.20.20.70:FF:000037">
    <property type="entry name" value="Tryptophan synthase alpha chain"/>
    <property type="match status" value="1"/>
</dbReference>
<dbReference type="EMBL" id="LT546645">
    <property type="protein sequence ID" value="SAI73679.1"/>
    <property type="molecule type" value="Genomic_DNA"/>
</dbReference>
<dbReference type="eggNOG" id="COG0159">
    <property type="taxonomic scope" value="Bacteria"/>
</dbReference>
<keyword evidence="12" id="KW-1185">Reference proteome</keyword>
<dbReference type="HAMAP" id="MF_00131">
    <property type="entry name" value="Trp_synth_alpha"/>
    <property type="match status" value="1"/>
</dbReference>
<feature type="active site" description="Proton acceptor" evidence="9">
    <location>
        <position position="60"/>
    </location>
</feature>
<evidence type="ECO:0000256" key="5">
    <source>
        <dbReference type="ARBA" id="ARBA00022822"/>
    </source>
</evidence>
<evidence type="ECO:0000313" key="11">
    <source>
        <dbReference type="EMBL" id="SAI73679.1"/>
    </source>
</evidence>
<keyword evidence="4 9" id="KW-0028">Amino-acid biosynthesis</keyword>
<comment type="catalytic activity">
    <reaction evidence="8 9">
        <text>(1S,2R)-1-C-(indol-3-yl)glycerol 3-phosphate + L-serine = D-glyceraldehyde 3-phosphate + L-tryptophan + H2O</text>
        <dbReference type="Rhea" id="RHEA:10532"/>
        <dbReference type="ChEBI" id="CHEBI:15377"/>
        <dbReference type="ChEBI" id="CHEBI:33384"/>
        <dbReference type="ChEBI" id="CHEBI:57912"/>
        <dbReference type="ChEBI" id="CHEBI:58866"/>
        <dbReference type="ChEBI" id="CHEBI:59776"/>
        <dbReference type="EC" id="4.2.1.20"/>
    </reaction>
</comment>
<dbReference type="NCBIfam" id="TIGR00262">
    <property type="entry name" value="trpA"/>
    <property type="match status" value="1"/>
</dbReference>
<dbReference type="AlphaFoldDB" id="A0A146ADR4"/>
<gene>
    <name evidence="11" type="primary">trpA_2</name>
    <name evidence="9" type="synonym">trpA</name>
    <name evidence="11" type="ORF">SAMEA3906487_03803</name>
</gene>
<organism evidence="11 12">
    <name type="scientific">Bordetella trematum</name>
    <dbReference type="NCBI Taxonomy" id="123899"/>
    <lineage>
        <taxon>Bacteria</taxon>
        <taxon>Pseudomonadati</taxon>
        <taxon>Pseudomonadota</taxon>
        <taxon>Betaproteobacteria</taxon>
        <taxon>Burkholderiales</taxon>
        <taxon>Alcaligenaceae</taxon>
        <taxon>Bordetella</taxon>
    </lineage>
</organism>
<accession>A0A146ADR4</accession>
<comment type="pathway">
    <text evidence="2 9">Amino-acid biosynthesis; L-tryptophan biosynthesis; L-tryptophan from chorismate: step 5/5.</text>
</comment>
<reference evidence="11 12" key="1">
    <citation type="submission" date="2016-04" db="EMBL/GenBank/DDBJ databases">
        <authorList>
            <consortium name="Pathogen Informatics"/>
        </authorList>
    </citation>
    <scope>NUCLEOTIDE SEQUENCE [LARGE SCALE GENOMIC DNA]</scope>
    <source>
        <strain evidence="11 12">H044680328</strain>
    </source>
</reference>
<dbReference type="PANTHER" id="PTHR43406:SF1">
    <property type="entry name" value="TRYPTOPHAN SYNTHASE ALPHA CHAIN, CHLOROPLASTIC"/>
    <property type="match status" value="1"/>
</dbReference>
<dbReference type="OrthoDB" id="9804578at2"/>
<evidence type="ECO:0000256" key="4">
    <source>
        <dbReference type="ARBA" id="ARBA00022605"/>
    </source>
</evidence>
<sequence length="264" mass="27854">MKRLAHRLHTLREADRAGLAAYFTAGDPGYEDSLRLLRGLPQAGADVIELGMPFSDPIADGPVLQLANERARRAGQTLARTLELVADFRQQDNATPVVLMGYLNPLLRYGVARYLADAARAGVDGFILVDLAPEHASEIGQQAQQLGLDLIRMTASTTPDARLDRILAQASGLIYHVMLAGTTGSALPENTDIAAALQAIRNRSAVPIAAGFGVRTPEQAALVGRHADLVAVGTRLVEVLQSEGVAGALAETARLAAALRAGRG</sequence>
<dbReference type="InterPro" id="IPR013785">
    <property type="entry name" value="Aldolase_TIM"/>
</dbReference>
<dbReference type="GeneID" id="56588967"/>
<dbReference type="UniPathway" id="UPA00035">
    <property type="reaction ID" value="UER00044"/>
</dbReference>
<keyword evidence="7 9" id="KW-0456">Lyase</keyword>
<evidence type="ECO:0000256" key="3">
    <source>
        <dbReference type="ARBA" id="ARBA00011270"/>
    </source>
</evidence>
<evidence type="ECO:0000256" key="6">
    <source>
        <dbReference type="ARBA" id="ARBA00023141"/>
    </source>
</evidence>